<evidence type="ECO:0008006" key="4">
    <source>
        <dbReference type="Google" id="ProtNLM"/>
    </source>
</evidence>
<keyword evidence="1" id="KW-0732">Signal</keyword>
<evidence type="ECO:0000256" key="1">
    <source>
        <dbReference type="SAM" id="SignalP"/>
    </source>
</evidence>
<dbReference type="OrthoDB" id="4983399at2759"/>
<reference evidence="2" key="1">
    <citation type="submission" date="2022-09" db="EMBL/GenBank/DDBJ databases">
        <title>Fusarium specimens isolated from Avocado Roots.</title>
        <authorList>
            <person name="Stajich J."/>
            <person name="Roper C."/>
            <person name="Heimlech-Rivalta G."/>
        </authorList>
    </citation>
    <scope>NUCLEOTIDE SEQUENCE</scope>
    <source>
        <strain evidence="2">CF00136</strain>
    </source>
</reference>
<dbReference type="AlphaFoldDB" id="A0A9W8RM83"/>
<dbReference type="EMBL" id="JAOQAZ010000050">
    <property type="protein sequence ID" value="KAJ4244593.1"/>
    <property type="molecule type" value="Genomic_DNA"/>
</dbReference>
<sequence length="149" mass="15556">MHPFIVLTTLCTALAAALPSVSRPAGLVTRSDPVLGGATCPTDDDFELNTDDAAWGAALFKQYVEGGADGLIDISGNFKGQLFQVYKGITFFACDYKSGSKGSFINGNLVSAVLGSGGYLDSKCGAGWGGYERSNDLSIGRTYHGLKVT</sequence>
<evidence type="ECO:0000313" key="2">
    <source>
        <dbReference type="EMBL" id="KAJ4244593.1"/>
    </source>
</evidence>
<dbReference type="Proteomes" id="UP001152049">
    <property type="component" value="Unassembled WGS sequence"/>
</dbReference>
<organism evidence="2 3">
    <name type="scientific">Fusarium torreyae</name>
    <dbReference type="NCBI Taxonomy" id="1237075"/>
    <lineage>
        <taxon>Eukaryota</taxon>
        <taxon>Fungi</taxon>
        <taxon>Dikarya</taxon>
        <taxon>Ascomycota</taxon>
        <taxon>Pezizomycotina</taxon>
        <taxon>Sordariomycetes</taxon>
        <taxon>Hypocreomycetidae</taxon>
        <taxon>Hypocreales</taxon>
        <taxon>Nectriaceae</taxon>
        <taxon>Fusarium</taxon>
    </lineage>
</organism>
<keyword evidence="3" id="KW-1185">Reference proteome</keyword>
<evidence type="ECO:0000313" key="3">
    <source>
        <dbReference type="Proteomes" id="UP001152049"/>
    </source>
</evidence>
<feature type="chain" id="PRO_5040857843" description="Ecp2 effector protein domain-containing protein" evidence="1">
    <location>
        <begin position="18"/>
        <end position="149"/>
    </location>
</feature>
<feature type="signal peptide" evidence="1">
    <location>
        <begin position="1"/>
        <end position="17"/>
    </location>
</feature>
<name>A0A9W8RM83_9HYPO</name>
<accession>A0A9W8RM83</accession>
<protein>
    <recommendedName>
        <fullName evidence="4">Ecp2 effector protein domain-containing protein</fullName>
    </recommendedName>
</protein>
<comment type="caution">
    <text evidence="2">The sequence shown here is derived from an EMBL/GenBank/DDBJ whole genome shotgun (WGS) entry which is preliminary data.</text>
</comment>
<proteinExistence type="predicted"/>
<gene>
    <name evidence="2" type="ORF">NW762_014449</name>
</gene>